<proteinExistence type="predicted"/>
<dbReference type="OMA" id="ERDTQFM"/>
<sequence length="935" mass="103248">MRLDTGNGSAPTNAPSTRYIIRSLSDFEGLLMSWQTQVDLHLHLQLSSDALSRNDFHEIAKLLKNKPCYIFLDFCGIAFTENDVLDVMTLLSYSSAGAVVYGLDFSRTSVSTSALTRILPVLDLSNLLHLDLSYTLVSDRFFNEILTIVEEADAPLPLMSLSLRNCYRLGESDALCAFIARAAQIQTLDLTGVSLQPPTLVNLTDLLYEQEHLNYLSLSNLCRTATSNPNATSSWESDTRQIIYSILQLPQVQTIDLSGTPIRDIGLYYLSQVIDKLLAAKHHFSLEVINLACTGMTDKCVSFLKQILQSMKESSLKSINLIGNCLTVGVLEDLRKASALTGIHLLFDPPLAYYGRGISSRLLERDTQFMDKYSVLSLLLRTSSDKLKLNKGEFDRAESLHACSDIVENALRAYSQNYKDIVPYILDNVPSSARELPIAITVSRHSIMNRRVPVSSAKEKDSVRFTNTFLNTSEIVYSQDRDIPNPYLDSITYTFSSDDEASADLLVKRTTDMASQCHKNPDIPSPEAGHIFRSTNADTERPLAMSALLSALVRTGDLAIPISPFFKQESKTHSEIPLGNETNTEVMAINDGAEVDNVQPEASDVQLETIRCVPVTAPQDHSFALAPPFVAGMFVIDESEIVRQKISEQYALPETVSHGDDSTHSKCETSDYVDLSLIRYSASNSDDEGIQSFKVQPNAQEPTPMHQRSITSDSWGSTPPKKIAVQESPFSSFEGAAASSDEWSSPCPTEPKVEINETLAGGGSVEQAGDNAFVPCIPISTLAISESRRTKLTSYMAQTSDDPRESKCGFVNKFRVWYSGECKEQRQSVHELLLALDKGLCAVHDCRQVCNTVGLTATVNMHASALTVTWFDKLKHKAKTTMLFKDIQTAELVGSGKSGIVHLTTLETELVMSVMDKADRRLFLELLSLFMASQS</sequence>
<organism evidence="2 3">
    <name type="scientific">Giardia intestinalis (strain P15)</name>
    <name type="common">Giardia lamblia</name>
    <dbReference type="NCBI Taxonomy" id="658858"/>
    <lineage>
        <taxon>Eukaryota</taxon>
        <taxon>Metamonada</taxon>
        <taxon>Diplomonadida</taxon>
        <taxon>Hexamitidae</taxon>
        <taxon>Giardiinae</taxon>
        <taxon>Giardia</taxon>
    </lineage>
</organism>
<protein>
    <recommendedName>
        <fullName evidence="4">Leucine-rich repeat protein</fullName>
    </recommendedName>
</protein>
<accession>E1F6D0</accession>
<reference evidence="2 3" key="1">
    <citation type="journal article" date="2010" name="BMC Genomics">
        <title>Genome analysis and comparative genomics of a Giardia intestinalis assemblage E isolate.</title>
        <authorList>
            <person name="Jerlstrom-Hultqvist J."/>
            <person name="Franzen O."/>
            <person name="Ankarklev J."/>
            <person name="Xu F."/>
            <person name="Nohynkova E."/>
            <person name="Andersson J.O."/>
            <person name="Svard S.G."/>
            <person name="Andersson B."/>
        </authorList>
    </citation>
    <scope>NUCLEOTIDE SEQUENCE [LARGE SCALE GENOMIC DNA]</scope>
    <source>
        <strain evidence="2 3">P15</strain>
    </source>
</reference>
<dbReference type="AlphaFoldDB" id="E1F6D0"/>
<dbReference type="Proteomes" id="UP000008974">
    <property type="component" value="Unassembled WGS sequence"/>
</dbReference>
<feature type="region of interest" description="Disordered" evidence="1">
    <location>
        <begin position="696"/>
        <end position="723"/>
    </location>
</feature>
<evidence type="ECO:0000313" key="2">
    <source>
        <dbReference type="EMBL" id="EFO61989.1"/>
    </source>
</evidence>
<dbReference type="OrthoDB" id="10256240at2759"/>
<name>E1F6D0_GIAIA</name>
<dbReference type="VEuPathDB" id="GiardiaDB:GLP15_2097"/>
<evidence type="ECO:0000256" key="1">
    <source>
        <dbReference type="SAM" id="MobiDB-lite"/>
    </source>
</evidence>
<dbReference type="EMBL" id="ACVC01000197">
    <property type="protein sequence ID" value="EFO61989.1"/>
    <property type="molecule type" value="Genomic_DNA"/>
</dbReference>
<evidence type="ECO:0008006" key="4">
    <source>
        <dbReference type="Google" id="ProtNLM"/>
    </source>
</evidence>
<dbReference type="Gene3D" id="3.80.10.10">
    <property type="entry name" value="Ribonuclease Inhibitor"/>
    <property type="match status" value="2"/>
</dbReference>
<dbReference type="SUPFAM" id="SSF52047">
    <property type="entry name" value="RNI-like"/>
    <property type="match status" value="1"/>
</dbReference>
<gene>
    <name evidence="2" type="ORF">GLP15_2097</name>
</gene>
<comment type="caution">
    <text evidence="2">The sequence shown here is derived from an EMBL/GenBank/DDBJ whole genome shotgun (WGS) entry which is preliminary data.</text>
</comment>
<dbReference type="InterPro" id="IPR032675">
    <property type="entry name" value="LRR_dom_sf"/>
</dbReference>
<feature type="compositionally biased region" description="Polar residues" evidence="1">
    <location>
        <begin position="696"/>
        <end position="717"/>
    </location>
</feature>
<evidence type="ECO:0000313" key="3">
    <source>
        <dbReference type="Proteomes" id="UP000008974"/>
    </source>
</evidence>